<dbReference type="Proteomes" id="UP000809621">
    <property type="component" value="Unassembled WGS sequence"/>
</dbReference>
<protein>
    <submittedName>
        <fullName evidence="6">LysR family transcriptional regulator</fullName>
    </submittedName>
</protein>
<dbReference type="PANTHER" id="PTHR30118:SF6">
    <property type="entry name" value="HTH-TYPE TRANSCRIPTIONAL REGULATOR LEUO"/>
    <property type="match status" value="1"/>
</dbReference>
<comment type="similarity">
    <text evidence="1">Belongs to the LysR transcriptional regulatory family.</text>
</comment>
<dbReference type="SUPFAM" id="SSF53850">
    <property type="entry name" value="Periplasmic binding protein-like II"/>
    <property type="match status" value="1"/>
</dbReference>
<dbReference type="RefSeq" id="WP_205156544.1">
    <property type="nucleotide sequence ID" value="NZ_JAFEUM010000001.1"/>
</dbReference>
<dbReference type="PANTHER" id="PTHR30118">
    <property type="entry name" value="HTH-TYPE TRANSCRIPTIONAL REGULATOR LEUO-RELATED"/>
    <property type="match status" value="1"/>
</dbReference>
<evidence type="ECO:0000313" key="6">
    <source>
        <dbReference type="EMBL" id="MBM7034889.1"/>
    </source>
</evidence>
<evidence type="ECO:0000256" key="3">
    <source>
        <dbReference type="ARBA" id="ARBA00023125"/>
    </source>
</evidence>
<evidence type="ECO:0000256" key="4">
    <source>
        <dbReference type="ARBA" id="ARBA00023163"/>
    </source>
</evidence>
<evidence type="ECO:0000256" key="1">
    <source>
        <dbReference type="ARBA" id="ARBA00009437"/>
    </source>
</evidence>
<keyword evidence="2" id="KW-0805">Transcription regulation</keyword>
<dbReference type="InterPro" id="IPR036388">
    <property type="entry name" value="WH-like_DNA-bd_sf"/>
</dbReference>
<dbReference type="InterPro" id="IPR036390">
    <property type="entry name" value="WH_DNA-bd_sf"/>
</dbReference>
<dbReference type="Gene3D" id="1.10.10.10">
    <property type="entry name" value="Winged helix-like DNA-binding domain superfamily/Winged helix DNA-binding domain"/>
    <property type="match status" value="1"/>
</dbReference>
<dbReference type="InterPro" id="IPR000847">
    <property type="entry name" value="LysR_HTH_N"/>
</dbReference>
<evidence type="ECO:0000313" key="7">
    <source>
        <dbReference type="Proteomes" id="UP000809621"/>
    </source>
</evidence>
<comment type="caution">
    <text evidence="6">The sequence shown here is derived from an EMBL/GenBank/DDBJ whole genome shotgun (WGS) entry which is preliminary data.</text>
</comment>
<reference evidence="6 7" key="1">
    <citation type="submission" date="2021-02" db="EMBL/GenBank/DDBJ databases">
        <authorList>
            <person name="Park J.-S."/>
        </authorList>
    </citation>
    <scope>NUCLEOTIDE SEQUENCE [LARGE SCALE GENOMIC DNA]</scope>
    <source>
        <strain evidence="6 7">188UL20-2</strain>
    </source>
</reference>
<gene>
    <name evidence="6" type="ORF">JQC93_00610</name>
</gene>
<dbReference type="Pfam" id="PF03466">
    <property type="entry name" value="LysR_substrate"/>
    <property type="match status" value="1"/>
</dbReference>
<dbReference type="Pfam" id="PF00126">
    <property type="entry name" value="HTH_1"/>
    <property type="match status" value="1"/>
</dbReference>
<proteinExistence type="inferred from homology"/>
<organism evidence="6 7">
    <name type="scientific">Vibrio ulleungensis</name>
    <dbReference type="NCBI Taxonomy" id="2807619"/>
    <lineage>
        <taxon>Bacteria</taxon>
        <taxon>Pseudomonadati</taxon>
        <taxon>Pseudomonadota</taxon>
        <taxon>Gammaproteobacteria</taxon>
        <taxon>Vibrionales</taxon>
        <taxon>Vibrionaceae</taxon>
        <taxon>Vibrio</taxon>
    </lineage>
</organism>
<keyword evidence="7" id="KW-1185">Reference proteome</keyword>
<dbReference type="Gene3D" id="3.40.190.10">
    <property type="entry name" value="Periplasmic binding protein-like II"/>
    <property type="match status" value="2"/>
</dbReference>
<dbReference type="PRINTS" id="PR00039">
    <property type="entry name" value="HTHLYSR"/>
</dbReference>
<dbReference type="EMBL" id="JAFEUM010000001">
    <property type="protein sequence ID" value="MBM7034889.1"/>
    <property type="molecule type" value="Genomic_DNA"/>
</dbReference>
<evidence type="ECO:0000259" key="5">
    <source>
        <dbReference type="PROSITE" id="PS50931"/>
    </source>
</evidence>
<keyword evidence="3" id="KW-0238">DNA-binding</keyword>
<evidence type="ECO:0000256" key="2">
    <source>
        <dbReference type="ARBA" id="ARBA00023015"/>
    </source>
</evidence>
<dbReference type="InterPro" id="IPR050389">
    <property type="entry name" value="LysR-type_TF"/>
</dbReference>
<dbReference type="PROSITE" id="PS50931">
    <property type="entry name" value="HTH_LYSR"/>
    <property type="match status" value="1"/>
</dbReference>
<dbReference type="InterPro" id="IPR005119">
    <property type="entry name" value="LysR_subst-bd"/>
</dbReference>
<feature type="domain" description="HTH lysR-type" evidence="5">
    <location>
        <begin position="11"/>
        <end position="61"/>
    </location>
</feature>
<accession>A0ABS2HFQ4</accession>
<dbReference type="SUPFAM" id="SSF46785">
    <property type="entry name" value="Winged helix' DNA-binding domain"/>
    <property type="match status" value="1"/>
</dbReference>
<name>A0ABS2HFQ4_9VIBR</name>
<keyword evidence="4" id="KW-0804">Transcription</keyword>
<sequence>MKHSDYSLIPTFVSVMQEQNYTRAAKKLGISQSAVSQNVARLRDVFNDNLFIRGSHGVTATPFAHDIYPTLASAVESIEYTLPEHKNFRPHECTKQFSIAALSAFGHTLLPDLALTMSQSAPKARVKIDPFVGQDIGSLLRAQQCDLVLEAKSNRYPQLRSERILKDRMVVLCRRDHPRLKGQTINSDQFLAEKHVVHTTNQQNKGYLIGYGLKAESTLSQRDVVWQSGSIMEAVPVVAKSDYITLVPQRLIANVLNEPSIKILDVEFIDEFIDVVMYWHPSRTHDPSHKWLRSTLLKVAQHI</sequence>